<name>A0ABR9XH62_9SPHI</name>
<comment type="caution">
    <text evidence="1">The sequence shown here is derived from an EMBL/GenBank/DDBJ whole genome shotgun (WGS) entry which is preliminary data.</text>
</comment>
<gene>
    <name evidence="1" type="ORF">IRJ18_08230</name>
</gene>
<reference evidence="1 2" key="1">
    <citation type="submission" date="2020-10" db="EMBL/GenBank/DDBJ databases">
        <title>Mucilaginibacter mali sp. nov., isolated from rhizosphere soil of apple orchard.</title>
        <authorList>
            <person name="Lee J.-S."/>
            <person name="Kim H.S."/>
            <person name="Kim J.-S."/>
        </authorList>
    </citation>
    <scope>NUCLEOTIDE SEQUENCE [LARGE SCALE GENOMIC DNA]</scope>
    <source>
        <strain evidence="1 2">KCTC 23157</strain>
    </source>
</reference>
<dbReference type="RefSeq" id="WP_194105709.1">
    <property type="nucleotide sequence ID" value="NZ_JADFFM010000001.1"/>
</dbReference>
<protein>
    <submittedName>
        <fullName evidence="1">Uncharacterized protein</fullName>
    </submittedName>
</protein>
<evidence type="ECO:0000313" key="2">
    <source>
        <dbReference type="Proteomes" id="UP000632774"/>
    </source>
</evidence>
<keyword evidence="2" id="KW-1185">Reference proteome</keyword>
<proteinExistence type="predicted"/>
<evidence type="ECO:0000313" key="1">
    <source>
        <dbReference type="EMBL" id="MBE9666343.1"/>
    </source>
</evidence>
<dbReference type="EMBL" id="JADFFM010000001">
    <property type="protein sequence ID" value="MBE9666343.1"/>
    <property type="molecule type" value="Genomic_DNA"/>
</dbReference>
<dbReference type="Proteomes" id="UP000632774">
    <property type="component" value="Unassembled WGS sequence"/>
</dbReference>
<sequence>MNNFDHILIFKTNIQSARDKLVLHELLDNDNAISEWSIDMEDEDCVLRVVTYSLQHYQIIDLLNAKGYLCCELI</sequence>
<accession>A0ABR9XH62</accession>
<organism evidence="1 2">
    <name type="scientific">Mucilaginibacter boryungensis</name>
    <dbReference type="NCBI Taxonomy" id="768480"/>
    <lineage>
        <taxon>Bacteria</taxon>
        <taxon>Pseudomonadati</taxon>
        <taxon>Bacteroidota</taxon>
        <taxon>Sphingobacteriia</taxon>
        <taxon>Sphingobacteriales</taxon>
        <taxon>Sphingobacteriaceae</taxon>
        <taxon>Mucilaginibacter</taxon>
    </lineage>
</organism>